<protein>
    <recommendedName>
        <fullName evidence="3">F-box domain-containing protein</fullName>
    </recommendedName>
</protein>
<proteinExistence type="predicted"/>
<evidence type="ECO:0000313" key="2">
    <source>
        <dbReference type="Proteomes" id="UP000775547"/>
    </source>
</evidence>
<comment type="caution">
    <text evidence="1">The sequence shown here is derived from an EMBL/GenBank/DDBJ whole genome shotgun (WGS) entry which is preliminary data.</text>
</comment>
<keyword evidence="2" id="KW-1185">Reference proteome</keyword>
<sequence>MDCPIPNIARTRIPLVGRSNTESLLGADLHDVGGCIADAEERIQSFSRQIASLEEQEEDNIAIFHRAVVPHKHLPLELLAEIFVHTGPLILPPSTTAAPWTLRAVCSSWRAVALLEPRLWNDIVMQDRYDFSKPWCQFFNEHILPSGLFSLNMYDSHYFRSICSIILEEIIIPNLSRLRTLVLHATTNELLDISKYSFPELVSLSLKLSPVGVQERVSADVIPFFNGMKQLRHLTLMVNGRPRKLPSSIPWEQLTSLTVTLPISWAADILNLCVNLRNCRLSIMRGGTPSESTPGTPTLSSVLVPKLQWLTLAKLSGTSGRDIHPFLDSLTLPSLSGLTISSDDLFRHHCDTINRLIVRSRCVLAILHIFSPYHDYGEDSDFIDPALGSLLESLNPSICEFHSPEISYPLEALENIAAGKLLPQLASFIFHNDTRYTFDAMQLREVISKRSYRGTLPGPRFAIVYNGDDHSEISEYGGVYDDKYRGHPESEYPELLWSPTYSSH</sequence>
<evidence type="ECO:0008006" key="3">
    <source>
        <dbReference type="Google" id="ProtNLM"/>
    </source>
</evidence>
<name>A0A9P7K8F9_9AGAR</name>
<dbReference type="Proteomes" id="UP000775547">
    <property type="component" value="Unassembled WGS sequence"/>
</dbReference>
<dbReference type="InterPro" id="IPR036047">
    <property type="entry name" value="F-box-like_dom_sf"/>
</dbReference>
<dbReference type="AlphaFoldDB" id="A0A9P7K8F9"/>
<dbReference type="SUPFAM" id="SSF81383">
    <property type="entry name" value="F-box domain"/>
    <property type="match status" value="1"/>
</dbReference>
<dbReference type="EMBL" id="JABCKV010000194">
    <property type="protein sequence ID" value="KAG5642341.1"/>
    <property type="molecule type" value="Genomic_DNA"/>
</dbReference>
<evidence type="ECO:0000313" key="1">
    <source>
        <dbReference type="EMBL" id="KAG5642341.1"/>
    </source>
</evidence>
<accession>A0A9P7K8F9</accession>
<reference evidence="1" key="1">
    <citation type="submission" date="2020-07" db="EMBL/GenBank/DDBJ databases">
        <authorList>
            <person name="Nieuwenhuis M."/>
            <person name="Van De Peppel L.J.J."/>
        </authorList>
    </citation>
    <scope>NUCLEOTIDE SEQUENCE</scope>
    <source>
        <strain evidence="1">AP01</strain>
        <tissue evidence="1">Mycelium</tissue>
    </source>
</reference>
<dbReference type="SUPFAM" id="SSF52047">
    <property type="entry name" value="RNI-like"/>
    <property type="match status" value="1"/>
</dbReference>
<reference evidence="1" key="2">
    <citation type="submission" date="2021-10" db="EMBL/GenBank/DDBJ databases">
        <title>Phylogenomics reveals ancestral predisposition of the termite-cultivated fungus Termitomyces towards a domesticated lifestyle.</title>
        <authorList>
            <person name="Auxier B."/>
            <person name="Grum-Grzhimaylo A."/>
            <person name="Cardenas M.E."/>
            <person name="Lodge J.D."/>
            <person name="Laessoe T."/>
            <person name="Pedersen O."/>
            <person name="Smith M.E."/>
            <person name="Kuyper T.W."/>
            <person name="Franco-Molano E.A."/>
            <person name="Baroni T.J."/>
            <person name="Aanen D.K."/>
        </authorList>
    </citation>
    <scope>NUCLEOTIDE SEQUENCE</scope>
    <source>
        <strain evidence="1">AP01</strain>
        <tissue evidence="1">Mycelium</tissue>
    </source>
</reference>
<dbReference type="OrthoDB" id="3221235at2759"/>
<organism evidence="1 2">
    <name type="scientific">Asterophora parasitica</name>
    <dbReference type="NCBI Taxonomy" id="117018"/>
    <lineage>
        <taxon>Eukaryota</taxon>
        <taxon>Fungi</taxon>
        <taxon>Dikarya</taxon>
        <taxon>Basidiomycota</taxon>
        <taxon>Agaricomycotina</taxon>
        <taxon>Agaricomycetes</taxon>
        <taxon>Agaricomycetidae</taxon>
        <taxon>Agaricales</taxon>
        <taxon>Tricholomatineae</taxon>
        <taxon>Lyophyllaceae</taxon>
        <taxon>Asterophora</taxon>
    </lineage>
</organism>
<gene>
    <name evidence="1" type="ORF">DXG03_002989</name>
</gene>